<organism evidence="1 2">
    <name type="scientific">Pipistrellus nathusii</name>
    <name type="common">Nathusius' pipistrelle</name>
    <dbReference type="NCBI Taxonomy" id="59473"/>
    <lineage>
        <taxon>Eukaryota</taxon>
        <taxon>Metazoa</taxon>
        <taxon>Chordata</taxon>
        <taxon>Craniata</taxon>
        <taxon>Vertebrata</taxon>
        <taxon>Euteleostomi</taxon>
        <taxon>Mammalia</taxon>
        <taxon>Eutheria</taxon>
        <taxon>Laurasiatheria</taxon>
        <taxon>Chiroptera</taxon>
        <taxon>Yangochiroptera</taxon>
        <taxon>Vespertilionidae</taxon>
        <taxon>Pipistrellus</taxon>
    </lineage>
</organism>
<dbReference type="EMBL" id="OY882859">
    <property type="protein sequence ID" value="CAK6441364.1"/>
    <property type="molecule type" value="Genomic_DNA"/>
</dbReference>
<keyword evidence="2" id="KW-1185">Reference proteome</keyword>
<evidence type="ECO:0000313" key="2">
    <source>
        <dbReference type="Proteomes" id="UP001314169"/>
    </source>
</evidence>
<reference evidence="1" key="1">
    <citation type="submission" date="2023-12" db="EMBL/GenBank/DDBJ databases">
        <authorList>
            <person name="Brown T."/>
        </authorList>
    </citation>
    <scope>NUCLEOTIDE SEQUENCE</scope>
</reference>
<protein>
    <submittedName>
        <fullName evidence="1">Uncharacterized protein</fullName>
    </submittedName>
</protein>
<proteinExistence type="predicted"/>
<dbReference type="Proteomes" id="UP001314169">
    <property type="component" value="Chromosome 2"/>
</dbReference>
<name>A0ABN9ZSY9_PIPNA</name>
<accession>A0ABN9ZSY9</accession>
<evidence type="ECO:0000313" key="1">
    <source>
        <dbReference type="EMBL" id="CAK6441364.1"/>
    </source>
</evidence>
<sequence length="100" mass="11139">MLEFLGCLPYVDYYNVVTGNSPPERTLRGLQEHRHPACSGVNHGDTLEGSDLLLWGACVCMIKGCKCRTPRFTSFLFQRGSPRRVLASCGIIPSLYSMEI</sequence>
<gene>
    <name evidence="1" type="ORF">MPIPNATIZW_LOCUS9670</name>
</gene>